<dbReference type="EMBL" id="CP054698">
    <property type="protein sequence ID" value="QMS92172.1"/>
    <property type="molecule type" value="Genomic_DNA"/>
</dbReference>
<accession>A0A7D7LJ46</accession>
<protein>
    <submittedName>
        <fullName evidence="1">Uncharacterized protein</fullName>
    </submittedName>
</protein>
<reference evidence="2" key="1">
    <citation type="submission" date="2020-06" db="EMBL/GenBank/DDBJ databases">
        <title>Nostoc edaphicum CCNP1411 genome.</title>
        <authorList>
            <person name="Fidor A."/>
            <person name="Grabski M."/>
            <person name="Gawor J."/>
            <person name="Gromadka R."/>
            <person name="Wegrzyn G."/>
            <person name="Mazur-Marzec H."/>
        </authorList>
    </citation>
    <scope>NUCLEOTIDE SEQUENCE [LARGE SCALE GENOMIC DNA]</scope>
    <source>
        <strain evidence="2">CCNP1411</strain>
    </source>
</reference>
<organism evidence="1 2">
    <name type="scientific">Nostoc edaphicum CCNP1411</name>
    <dbReference type="NCBI Taxonomy" id="1472755"/>
    <lineage>
        <taxon>Bacteria</taxon>
        <taxon>Bacillati</taxon>
        <taxon>Cyanobacteriota</taxon>
        <taxon>Cyanophyceae</taxon>
        <taxon>Nostocales</taxon>
        <taxon>Nostocaceae</taxon>
        <taxon>Nostoc</taxon>
    </lineage>
</organism>
<dbReference type="Proteomes" id="UP000514713">
    <property type="component" value="Chromosome"/>
</dbReference>
<dbReference type="RefSeq" id="WP_181929686.1">
    <property type="nucleotide sequence ID" value="NZ_CP054698.1"/>
</dbReference>
<keyword evidence="2" id="KW-1185">Reference proteome</keyword>
<dbReference type="KEGG" id="ned:HUN01_32950"/>
<proteinExistence type="predicted"/>
<name>A0A7D7LJ46_9NOSO</name>
<sequence>MDISTEIAKFFSGTPIIGYRPVLTGQGTSRILPKTLNLSCIEQNL</sequence>
<gene>
    <name evidence="1" type="ORF">HUN01_32950</name>
</gene>
<evidence type="ECO:0000313" key="2">
    <source>
        <dbReference type="Proteomes" id="UP000514713"/>
    </source>
</evidence>
<evidence type="ECO:0000313" key="1">
    <source>
        <dbReference type="EMBL" id="QMS92172.1"/>
    </source>
</evidence>
<dbReference type="AlphaFoldDB" id="A0A7D7LJ46"/>